<name>A0A6J2X4I7_SITOR</name>
<evidence type="ECO:0000256" key="1">
    <source>
        <dbReference type="ARBA" id="ARBA00004434"/>
    </source>
</evidence>
<keyword evidence="4" id="KW-0812">Transmembrane</keyword>
<dbReference type="KEGG" id="soy:115874936"/>
<evidence type="ECO:0000256" key="3">
    <source>
        <dbReference type="ARBA" id="ARBA00005553"/>
    </source>
</evidence>
<dbReference type="SUPFAM" id="SSF81411">
    <property type="entry name" value="Mitochondrial cytochrome c oxidase subunit VIa"/>
    <property type="match status" value="1"/>
</dbReference>
<dbReference type="PANTHER" id="PTHR11504">
    <property type="entry name" value="CYTOCHROME C OXIDASE POLYPEPTIDE VIA"/>
    <property type="match status" value="1"/>
</dbReference>
<dbReference type="CTD" id="37728"/>
<evidence type="ECO:0000256" key="8">
    <source>
        <dbReference type="ARBA" id="ARBA00023002"/>
    </source>
</evidence>
<sequence length="110" mass="12276">MAAILQHAAKRFIQTSAQRSAQVEGPSAVSGIHEGGYKIWKNLSIFVAAPAIILCAVNCYLQHQSHHAERPEFIKYDYLAVRTKKFPWGDGNHSLFHNPKTNALPSGYEE</sequence>
<evidence type="ECO:0000256" key="9">
    <source>
        <dbReference type="ARBA" id="ARBA00023128"/>
    </source>
</evidence>
<dbReference type="GO" id="GO:0016491">
    <property type="term" value="F:oxidoreductase activity"/>
    <property type="evidence" value="ECO:0007669"/>
    <property type="project" value="UniProtKB-KW"/>
</dbReference>
<keyword evidence="9 12" id="KW-0496">Mitochondrion</keyword>
<accession>A0A6J2X4I7</accession>
<dbReference type="GO" id="GO:0030234">
    <property type="term" value="F:enzyme regulator activity"/>
    <property type="evidence" value="ECO:0007669"/>
    <property type="project" value="TreeGrafter"/>
</dbReference>
<dbReference type="InParanoid" id="A0A6J2X4I7"/>
<dbReference type="FunFam" id="4.10.95.10:FF:000001">
    <property type="entry name" value="Cytochrome c oxidase subunit 6A, mitochondrial"/>
    <property type="match status" value="1"/>
</dbReference>
<dbReference type="OrthoDB" id="5947505at2759"/>
<keyword evidence="10 12" id="KW-0472">Membrane</keyword>
<dbReference type="InterPro" id="IPR001349">
    <property type="entry name" value="Cyt_c_oxidase_su6a"/>
</dbReference>
<dbReference type="InterPro" id="IPR036418">
    <property type="entry name" value="Cyt_c_oxidase_su6a_sf"/>
</dbReference>
<organism evidence="13 14">
    <name type="scientific">Sitophilus oryzae</name>
    <name type="common">Rice weevil</name>
    <name type="synonym">Curculio oryzae</name>
    <dbReference type="NCBI Taxonomy" id="7048"/>
    <lineage>
        <taxon>Eukaryota</taxon>
        <taxon>Metazoa</taxon>
        <taxon>Ecdysozoa</taxon>
        <taxon>Arthropoda</taxon>
        <taxon>Hexapoda</taxon>
        <taxon>Insecta</taxon>
        <taxon>Pterygota</taxon>
        <taxon>Neoptera</taxon>
        <taxon>Endopterygota</taxon>
        <taxon>Coleoptera</taxon>
        <taxon>Polyphaga</taxon>
        <taxon>Cucujiformia</taxon>
        <taxon>Curculionidae</taxon>
        <taxon>Dryophthorinae</taxon>
        <taxon>Sitophilus</taxon>
    </lineage>
</organism>
<dbReference type="PROSITE" id="PS01329">
    <property type="entry name" value="COX6A"/>
    <property type="match status" value="1"/>
</dbReference>
<gene>
    <name evidence="14" type="primary">LOC115874936</name>
</gene>
<evidence type="ECO:0000256" key="2">
    <source>
        <dbReference type="ARBA" id="ARBA00004673"/>
    </source>
</evidence>
<keyword evidence="5 12" id="KW-0999">Mitochondrion inner membrane</keyword>
<evidence type="ECO:0000313" key="14">
    <source>
        <dbReference type="RefSeq" id="XP_030746101.1"/>
    </source>
</evidence>
<dbReference type="PIRSF" id="PIRSF000277">
    <property type="entry name" value="COX6A1"/>
    <property type="match status" value="1"/>
</dbReference>
<evidence type="ECO:0000313" key="13">
    <source>
        <dbReference type="Proteomes" id="UP000504635"/>
    </source>
</evidence>
<evidence type="ECO:0000256" key="12">
    <source>
        <dbReference type="RuleBase" id="RU004397"/>
    </source>
</evidence>
<dbReference type="AlphaFoldDB" id="A0A6J2X4I7"/>
<comment type="subcellular location">
    <subcellularLocation>
        <location evidence="1">Mitochondrion inner membrane</location>
        <topology evidence="1">Single-pass membrane protein</topology>
    </subcellularLocation>
</comment>
<dbReference type="InterPro" id="IPR018507">
    <property type="entry name" value="Cyt_c_oxidase_su6a_CS"/>
</dbReference>
<evidence type="ECO:0000256" key="11">
    <source>
        <dbReference type="RuleBase" id="RU004396"/>
    </source>
</evidence>
<dbReference type="GeneID" id="115874936"/>
<evidence type="ECO:0000256" key="4">
    <source>
        <dbReference type="ARBA" id="ARBA00022692"/>
    </source>
</evidence>
<dbReference type="GO" id="GO:0005743">
    <property type="term" value="C:mitochondrial inner membrane"/>
    <property type="evidence" value="ECO:0007669"/>
    <property type="project" value="UniProtKB-SubCell"/>
</dbReference>
<dbReference type="GO" id="GO:0006123">
    <property type="term" value="P:mitochondrial electron transport, cytochrome c to oxygen"/>
    <property type="evidence" value="ECO:0007669"/>
    <property type="project" value="TreeGrafter"/>
</dbReference>
<evidence type="ECO:0000256" key="5">
    <source>
        <dbReference type="ARBA" id="ARBA00022792"/>
    </source>
</evidence>
<comment type="pathway">
    <text evidence="2">Energy metabolism; oxidative phosphorylation.</text>
</comment>
<dbReference type="Pfam" id="PF02046">
    <property type="entry name" value="COX6A"/>
    <property type="match status" value="1"/>
</dbReference>
<keyword evidence="6" id="KW-0809">Transit peptide</keyword>
<proteinExistence type="inferred from homology"/>
<dbReference type="CDD" id="cd00925">
    <property type="entry name" value="Cyt_c_Oxidase_VIa"/>
    <property type="match status" value="1"/>
</dbReference>
<dbReference type="UniPathway" id="UPA00705"/>
<comment type="similarity">
    <text evidence="3 11">Belongs to the cytochrome c oxidase subunit 6A family.</text>
</comment>
<dbReference type="PANTHER" id="PTHR11504:SF9">
    <property type="entry name" value="CYTOCHROME C OXIDASE SUBUNIT 6A-LIKE"/>
    <property type="match status" value="1"/>
</dbReference>
<keyword evidence="7" id="KW-1133">Transmembrane helix</keyword>
<evidence type="ECO:0000256" key="10">
    <source>
        <dbReference type="ARBA" id="ARBA00023136"/>
    </source>
</evidence>
<keyword evidence="8" id="KW-0560">Oxidoreductase</keyword>
<dbReference type="RefSeq" id="XP_030746101.1">
    <property type="nucleotide sequence ID" value="XM_030890241.1"/>
</dbReference>
<reference evidence="14" key="1">
    <citation type="submission" date="2025-08" db="UniProtKB">
        <authorList>
            <consortium name="RefSeq"/>
        </authorList>
    </citation>
    <scope>IDENTIFICATION</scope>
    <source>
        <tissue evidence="14">Gonads</tissue>
    </source>
</reference>
<evidence type="ECO:0000256" key="6">
    <source>
        <dbReference type="ARBA" id="ARBA00022946"/>
    </source>
</evidence>
<dbReference type="Proteomes" id="UP000504635">
    <property type="component" value="Unplaced"/>
</dbReference>
<dbReference type="FunCoup" id="A0A6J2X4I7">
    <property type="interactions" value="300"/>
</dbReference>
<protein>
    <recommendedName>
        <fullName evidence="12">Cytochrome c oxidase subunit</fullName>
    </recommendedName>
    <alternativeName>
        <fullName evidence="12">Cytochrome c oxidase polypeptide VIa</fullName>
    </alternativeName>
</protein>
<keyword evidence="13" id="KW-1185">Reference proteome</keyword>
<dbReference type="Gene3D" id="4.10.95.10">
    <property type="entry name" value="Cytochrome c oxidase, subunit VIa"/>
    <property type="match status" value="1"/>
</dbReference>
<evidence type="ECO:0000256" key="7">
    <source>
        <dbReference type="ARBA" id="ARBA00022989"/>
    </source>
</evidence>